<dbReference type="HOGENOM" id="CLU_059426_0_0_1"/>
<feature type="compositionally biased region" description="Basic and acidic residues" evidence="1">
    <location>
        <begin position="319"/>
        <end position="338"/>
    </location>
</feature>
<dbReference type="PRINTS" id="PR01217">
    <property type="entry name" value="PRICHEXTENSN"/>
</dbReference>
<dbReference type="InParanoid" id="C4JPB0"/>
<dbReference type="KEGG" id="ure:UREG_04492"/>
<evidence type="ECO:0000256" key="1">
    <source>
        <dbReference type="SAM" id="MobiDB-lite"/>
    </source>
</evidence>
<dbReference type="STRING" id="336963.C4JPB0"/>
<feature type="compositionally biased region" description="Pro residues" evidence="1">
    <location>
        <begin position="263"/>
        <end position="285"/>
    </location>
</feature>
<dbReference type="VEuPathDB" id="FungiDB:UREG_04492"/>
<name>C4JPB0_UNCRE</name>
<feature type="region of interest" description="Disordered" evidence="1">
    <location>
        <begin position="1"/>
        <end position="80"/>
    </location>
</feature>
<reference evidence="3" key="1">
    <citation type="journal article" date="2009" name="Genome Res.">
        <title>Comparative genomic analyses of the human fungal pathogens Coccidioides and their relatives.</title>
        <authorList>
            <person name="Sharpton T.J."/>
            <person name="Stajich J.E."/>
            <person name="Rounsley S.D."/>
            <person name="Gardner M.J."/>
            <person name="Wortman J.R."/>
            <person name="Jordar V.S."/>
            <person name="Maiti R."/>
            <person name="Kodira C.D."/>
            <person name="Neafsey D.E."/>
            <person name="Zeng Q."/>
            <person name="Hung C.-Y."/>
            <person name="McMahan C."/>
            <person name="Muszewska A."/>
            <person name="Grynberg M."/>
            <person name="Mandel M.A."/>
            <person name="Kellner E.M."/>
            <person name="Barker B.M."/>
            <person name="Galgiani J.N."/>
            <person name="Orbach M.J."/>
            <person name="Kirkland T.N."/>
            <person name="Cole G.T."/>
            <person name="Henn M.R."/>
            <person name="Birren B.W."/>
            <person name="Taylor J.W."/>
        </authorList>
    </citation>
    <scope>NUCLEOTIDE SEQUENCE [LARGE SCALE GENOMIC DNA]</scope>
    <source>
        <strain evidence="3">UAMH 1704</strain>
    </source>
</reference>
<dbReference type="Proteomes" id="UP000002058">
    <property type="component" value="Unassembled WGS sequence"/>
</dbReference>
<evidence type="ECO:0000313" key="2">
    <source>
        <dbReference type="EMBL" id="EEP79646.1"/>
    </source>
</evidence>
<gene>
    <name evidence="2" type="ORF">UREG_04492</name>
</gene>
<protein>
    <submittedName>
        <fullName evidence="2">Uncharacterized protein</fullName>
    </submittedName>
</protein>
<feature type="region of interest" description="Disordered" evidence="1">
    <location>
        <begin position="152"/>
        <end position="338"/>
    </location>
</feature>
<evidence type="ECO:0000313" key="3">
    <source>
        <dbReference type="Proteomes" id="UP000002058"/>
    </source>
</evidence>
<organism evidence="2 3">
    <name type="scientific">Uncinocarpus reesii (strain UAMH 1704)</name>
    <dbReference type="NCBI Taxonomy" id="336963"/>
    <lineage>
        <taxon>Eukaryota</taxon>
        <taxon>Fungi</taxon>
        <taxon>Dikarya</taxon>
        <taxon>Ascomycota</taxon>
        <taxon>Pezizomycotina</taxon>
        <taxon>Eurotiomycetes</taxon>
        <taxon>Eurotiomycetidae</taxon>
        <taxon>Onygenales</taxon>
        <taxon>Onygenaceae</taxon>
        <taxon>Uncinocarpus</taxon>
    </lineage>
</organism>
<dbReference type="OrthoDB" id="5401558at2759"/>
<feature type="compositionally biased region" description="Low complexity" evidence="1">
    <location>
        <begin position="252"/>
        <end position="261"/>
    </location>
</feature>
<dbReference type="OMA" id="CKKTGND"/>
<feature type="compositionally biased region" description="Pro residues" evidence="1">
    <location>
        <begin position="30"/>
        <end position="48"/>
    </location>
</feature>
<dbReference type="GeneID" id="8442356"/>
<sequence length="338" mass="36152">MSNESHRQGQLPPPPWTAGQPDYPQYPAAPTQPPPPYTQYPPPLPPPGMATVQHHVQHPPPDAYRLSHPPPYPHPPEMYAPPAAPPAPPVVYPTAAPRQRTAIACRYCRRRKTQAFVPAHTAYPHLRNIQATARMQGIPAGGVMLYGAHGQPLSTAPAPPPHGQENALPPVMMYQQPQPPYGKPVSGPPGPPASTPSMAHPPMVHDPRAPQGQRDSGPGYDYSEPPTLPPVSVATSGAAYLPAGQDTRRLSSHSSYSFDQSHNPPPGANPSAPTLPYPTLQPLPQPSTESRQTPPPGQASAARRSGLSVTDMLVPAENTRSDTDNRMVSALDRRGLGR</sequence>
<feature type="compositionally biased region" description="Low complexity" evidence="1">
    <location>
        <begin position="20"/>
        <end position="29"/>
    </location>
</feature>
<accession>C4JPB0</accession>
<feature type="compositionally biased region" description="Pro residues" evidence="1">
    <location>
        <begin position="58"/>
        <end position="80"/>
    </location>
</feature>
<keyword evidence="3" id="KW-1185">Reference proteome</keyword>
<dbReference type="EMBL" id="CH476616">
    <property type="protein sequence ID" value="EEP79646.1"/>
    <property type="molecule type" value="Genomic_DNA"/>
</dbReference>
<dbReference type="eggNOG" id="ENOG502S6QC">
    <property type="taxonomic scope" value="Eukaryota"/>
</dbReference>
<proteinExistence type="predicted"/>
<dbReference type="RefSeq" id="XP_002544975.1">
    <property type="nucleotide sequence ID" value="XM_002544929.1"/>
</dbReference>
<feature type="compositionally biased region" description="Pro residues" evidence="1">
    <location>
        <begin position="177"/>
        <end position="194"/>
    </location>
</feature>
<dbReference type="AlphaFoldDB" id="C4JPB0"/>